<dbReference type="AlphaFoldDB" id="A0AAV6IQ27"/>
<proteinExistence type="predicted"/>
<organism evidence="1 2">
    <name type="scientific">Rhododendron griersonianum</name>
    <dbReference type="NCBI Taxonomy" id="479676"/>
    <lineage>
        <taxon>Eukaryota</taxon>
        <taxon>Viridiplantae</taxon>
        <taxon>Streptophyta</taxon>
        <taxon>Embryophyta</taxon>
        <taxon>Tracheophyta</taxon>
        <taxon>Spermatophyta</taxon>
        <taxon>Magnoliopsida</taxon>
        <taxon>eudicotyledons</taxon>
        <taxon>Gunneridae</taxon>
        <taxon>Pentapetalae</taxon>
        <taxon>asterids</taxon>
        <taxon>Ericales</taxon>
        <taxon>Ericaceae</taxon>
        <taxon>Ericoideae</taxon>
        <taxon>Rhodoreae</taxon>
        <taxon>Rhododendron</taxon>
    </lineage>
</organism>
<sequence>MTNIKFPTPANIFDMKKIGVATPTLQEWCELDANQKNLVLDDEFHQFGAKKNLEVMRLNSEEPNSRLGCMRY</sequence>
<comment type="caution">
    <text evidence="1">The sequence shown here is derived from an EMBL/GenBank/DDBJ whole genome shotgun (WGS) entry which is preliminary data.</text>
</comment>
<dbReference type="EMBL" id="JACTNZ010000009">
    <property type="protein sequence ID" value="KAG5530753.1"/>
    <property type="molecule type" value="Genomic_DNA"/>
</dbReference>
<dbReference type="Proteomes" id="UP000823749">
    <property type="component" value="Chromosome 9"/>
</dbReference>
<keyword evidence="2" id="KW-1185">Reference proteome</keyword>
<accession>A0AAV6IQ27</accession>
<evidence type="ECO:0000313" key="2">
    <source>
        <dbReference type="Proteomes" id="UP000823749"/>
    </source>
</evidence>
<evidence type="ECO:0000313" key="1">
    <source>
        <dbReference type="EMBL" id="KAG5530753.1"/>
    </source>
</evidence>
<gene>
    <name evidence="1" type="ORF">RHGRI_025653</name>
</gene>
<name>A0AAV6IQ27_9ERIC</name>
<protein>
    <submittedName>
        <fullName evidence="1">Uncharacterized protein</fullName>
    </submittedName>
</protein>
<reference evidence="1" key="1">
    <citation type="submission" date="2020-08" db="EMBL/GenBank/DDBJ databases">
        <title>Plant Genome Project.</title>
        <authorList>
            <person name="Zhang R.-G."/>
        </authorList>
    </citation>
    <scope>NUCLEOTIDE SEQUENCE</scope>
    <source>
        <strain evidence="1">WSP0</strain>
        <tissue evidence="1">Leaf</tissue>
    </source>
</reference>